<keyword evidence="2" id="KW-1185">Reference proteome</keyword>
<sequence>MANCTIDPVTCTRGNVTGVDTSKTLVGNVFGSARAKCFWTRLEGMGMVYRFCHKLWHRDERRQTERQVCIGVLLCEWVTVEEQSGGRRVTPMPDP</sequence>
<dbReference type="Proteomes" id="UP001519460">
    <property type="component" value="Unassembled WGS sequence"/>
</dbReference>
<dbReference type="AlphaFoldDB" id="A0ABD0KYR5"/>
<evidence type="ECO:0000313" key="1">
    <source>
        <dbReference type="EMBL" id="KAK7492371.1"/>
    </source>
</evidence>
<organism evidence="1 2">
    <name type="scientific">Batillaria attramentaria</name>
    <dbReference type="NCBI Taxonomy" id="370345"/>
    <lineage>
        <taxon>Eukaryota</taxon>
        <taxon>Metazoa</taxon>
        <taxon>Spiralia</taxon>
        <taxon>Lophotrochozoa</taxon>
        <taxon>Mollusca</taxon>
        <taxon>Gastropoda</taxon>
        <taxon>Caenogastropoda</taxon>
        <taxon>Sorbeoconcha</taxon>
        <taxon>Cerithioidea</taxon>
        <taxon>Batillariidae</taxon>
        <taxon>Batillaria</taxon>
    </lineage>
</organism>
<accession>A0ABD0KYR5</accession>
<name>A0ABD0KYR5_9CAEN</name>
<evidence type="ECO:0000313" key="2">
    <source>
        <dbReference type="Proteomes" id="UP001519460"/>
    </source>
</evidence>
<protein>
    <submittedName>
        <fullName evidence="1">Uncharacterized protein</fullName>
    </submittedName>
</protein>
<dbReference type="EMBL" id="JACVVK020000104">
    <property type="protein sequence ID" value="KAK7492371.1"/>
    <property type="molecule type" value="Genomic_DNA"/>
</dbReference>
<gene>
    <name evidence="1" type="ORF">BaRGS_00016468</name>
</gene>
<comment type="caution">
    <text evidence="1">The sequence shown here is derived from an EMBL/GenBank/DDBJ whole genome shotgun (WGS) entry which is preliminary data.</text>
</comment>
<reference evidence="1 2" key="1">
    <citation type="journal article" date="2023" name="Sci. Data">
        <title>Genome assembly of the Korean intertidal mud-creeper Batillaria attramentaria.</title>
        <authorList>
            <person name="Patra A.K."/>
            <person name="Ho P.T."/>
            <person name="Jun S."/>
            <person name="Lee S.J."/>
            <person name="Kim Y."/>
            <person name="Won Y.J."/>
        </authorList>
    </citation>
    <scope>NUCLEOTIDE SEQUENCE [LARGE SCALE GENOMIC DNA]</scope>
    <source>
        <strain evidence="1">Wonlab-2016</strain>
    </source>
</reference>
<proteinExistence type="predicted"/>